<name>A0A4S8KS57_DENBC</name>
<evidence type="ECO:0000313" key="3">
    <source>
        <dbReference type="Proteomes" id="UP000297245"/>
    </source>
</evidence>
<accession>A0A4S8KS57</accession>
<protein>
    <submittedName>
        <fullName evidence="2">Uncharacterized protein</fullName>
    </submittedName>
</protein>
<evidence type="ECO:0000313" key="2">
    <source>
        <dbReference type="EMBL" id="THU78530.1"/>
    </source>
</evidence>
<proteinExistence type="predicted"/>
<dbReference type="AlphaFoldDB" id="A0A4S8KS57"/>
<dbReference type="OrthoDB" id="428822at2759"/>
<keyword evidence="3" id="KW-1185">Reference proteome</keyword>
<reference evidence="2 3" key="1">
    <citation type="journal article" date="2019" name="Nat. Ecol. Evol.">
        <title>Megaphylogeny resolves global patterns of mushroom evolution.</title>
        <authorList>
            <person name="Varga T."/>
            <person name="Krizsan K."/>
            <person name="Foldi C."/>
            <person name="Dima B."/>
            <person name="Sanchez-Garcia M."/>
            <person name="Sanchez-Ramirez S."/>
            <person name="Szollosi G.J."/>
            <person name="Szarkandi J.G."/>
            <person name="Papp V."/>
            <person name="Albert L."/>
            <person name="Andreopoulos W."/>
            <person name="Angelini C."/>
            <person name="Antonin V."/>
            <person name="Barry K.W."/>
            <person name="Bougher N.L."/>
            <person name="Buchanan P."/>
            <person name="Buyck B."/>
            <person name="Bense V."/>
            <person name="Catcheside P."/>
            <person name="Chovatia M."/>
            <person name="Cooper J."/>
            <person name="Damon W."/>
            <person name="Desjardin D."/>
            <person name="Finy P."/>
            <person name="Geml J."/>
            <person name="Haridas S."/>
            <person name="Hughes K."/>
            <person name="Justo A."/>
            <person name="Karasinski D."/>
            <person name="Kautmanova I."/>
            <person name="Kiss B."/>
            <person name="Kocsube S."/>
            <person name="Kotiranta H."/>
            <person name="LaButti K.M."/>
            <person name="Lechner B.E."/>
            <person name="Liimatainen K."/>
            <person name="Lipzen A."/>
            <person name="Lukacs Z."/>
            <person name="Mihaltcheva S."/>
            <person name="Morgado L.N."/>
            <person name="Niskanen T."/>
            <person name="Noordeloos M.E."/>
            <person name="Ohm R.A."/>
            <person name="Ortiz-Santana B."/>
            <person name="Ovrebo C."/>
            <person name="Racz N."/>
            <person name="Riley R."/>
            <person name="Savchenko A."/>
            <person name="Shiryaev A."/>
            <person name="Soop K."/>
            <person name="Spirin V."/>
            <person name="Szebenyi C."/>
            <person name="Tomsovsky M."/>
            <person name="Tulloss R.E."/>
            <person name="Uehling J."/>
            <person name="Grigoriev I.V."/>
            <person name="Vagvolgyi C."/>
            <person name="Papp T."/>
            <person name="Martin F.M."/>
            <person name="Miettinen O."/>
            <person name="Hibbett D.S."/>
            <person name="Nagy L.G."/>
        </authorList>
    </citation>
    <scope>NUCLEOTIDE SEQUENCE [LARGE SCALE GENOMIC DNA]</scope>
    <source>
        <strain evidence="2 3">CBS 962.96</strain>
    </source>
</reference>
<dbReference type="EMBL" id="ML180176">
    <property type="protein sequence ID" value="THU78530.1"/>
    <property type="molecule type" value="Genomic_DNA"/>
</dbReference>
<dbReference type="Proteomes" id="UP000297245">
    <property type="component" value="Unassembled WGS sequence"/>
</dbReference>
<feature type="region of interest" description="Disordered" evidence="1">
    <location>
        <begin position="1"/>
        <end position="21"/>
    </location>
</feature>
<sequence length="173" mass="19139">MAPVSLAPPRPLRPSQPPTPEKFALLPVSLNVQRRRLQKRGWEPETMHNWLALTGWVPGMNLFLHPSPHLLSLKPNHPLTQAPTLPIHSKSKRTLKGVLTSSTLTAVHAFLQLKPLSPEAWNEYISQTHGEIHEQLHGGVRKELGGPGLVDAIQALGAEVMPERFLDARGSQL</sequence>
<evidence type="ECO:0000256" key="1">
    <source>
        <dbReference type="SAM" id="MobiDB-lite"/>
    </source>
</evidence>
<feature type="compositionally biased region" description="Pro residues" evidence="1">
    <location>
        <begin position="1"/>
        <end position="20"/>
    </location>
</feature>
<organism evidence="2 3">
    <name type="scientific">Dendrothele bispora (strain CBS 962.96)</name>
    <dbReference type="NCBI Taxonomy" id="1314807"/>
    <lineage>
        <taxon>Eukaryota</taxon>
        <taxon>Fungi</taxon>
        <taxon>Dikarya</taxon>
        <taxon>Basidiomycota</taxon>
        <taxon>Agaricomycotina</taxon>
        <taxon>Agaricomycetes</taxon>
        <taxon>Agaricomycetidae</taxon>
        <taxon>Agaricales</taxon>
        <taxon>Agaricales incertae sedis</taxon>
        <taxon>Dendrothele</taxon>
    </lineage>
</organism>
<gene>
    <name evidence="2" type="ORF">K435DRAFT_876528</name>
</gene>